<dbReference type="AlphaFoldDB" id="U3B7P5"/>
<dbReference type="NCBIfam" id="NF006464">
    <property type="entry name" value="PRK08862.1"/>
    <property type="match status" value="1"/>
</dbReference>
<dbReference type="STRING" id="1219065.VPR01S_02_01050"/>
<reference evidence="3 4" key="1">
    <citation type="submission" date="2013-09" db="EMBL/GenBank/DDBJ databases">
        <title>Whole genome shotgun sequence of Vibrio proteolyticus NBRC 13287.</title>
        <authorList>
            <person name="Isaki S."/>
            <person name="Hosoyama A."/>
            <person name="Numata M."/>
            <person name="Hashimoto M."/>
            <person name="Hosoyama Y."/>
            <person name="Tsuchikane K."/>
            <person name="Noguchi M."/>
            <person name="Hirakata S."/>
            <person name="Ichikawa N."/>
            <person name="Ohji S."/>
            <person name="Yamazoe A."/>
            <person name="Fujita N."/>
        </authorList>
    </citation>
    <scope>NUCLEOTIDE SEQUENCE [LARGE SCALE GENOMIC DNA]</scope>
    <source>
        <strain evidence="3 4">NBRC 13287</strain>
    </source>
</reference>
<comment type="similarity">
    <text evidence="1">Belongs to the short-chain dehydrogenases/reductases (SDR) family.</text>
</comment>
<protein>
    <submittedName>
        <fullName evidence="3">Putative oxidoreductase</fullName>
    </submittedName>
</protein>
<evidence type="ECO:0000313" key="4">
    <source>
        <dbReference type="Proteomes" id="UP000016570"/>
    </source>
</evidence>
<sequence length="224" mass="24660">MDIKSAVILVTSAGSTLGATLATHFASLGARVILCDKDIHRLHQTRDGCQRVSPDVHAFQLHDHTQASLDALFAFVEDCYGSGPDVLVNTLTTRPMPRLVSDFSPDTFTQRLALMASTLFTFGQATADHMRRANKRGVIVNVVAHEDYRDLSGFENAASMVTGFTQSWARELTPFNIRVGGVVPAITAQECDDELHWAEINDELIRNTEYIVANDYFSGRIMAA</sequence>
<dbReference type="InterPro" id="IPR036291">
    <property type="entry name" value="NAD(P)-bd_dom_sf"/>
</dbReference>
<dbReference type="Pfam" id="PF00106">
    <property type="entry name" value="adh_short"/>
    <property type="match status" value="1"/>
</dbReference>
<proteinExistence type="inferred from homology"/>
<gene>
    <name evidence="3" type="ORF">VPR01S_02_01050</name>
</gene>
<dbReference type="eggNOG" id="COG1028">
    <property type="taxonomic scope" value="Bacteria"/>
</dbReference>
<dbReference type="GO" id="GO:0016491">
    <property type="term" value="F:oxidoreductase activity"/>
    <property type="evidence" value="ECO:0007669"/>
    <property type="project" value="UniProtKB-KW"/>
</dbReference>
<dbReference type="PANTHER" id="PTHR43639:SF1">
    <property type="entry name" value="SHORT-CHAIN DEHYDROGENASE_REDUCTASE FAMILY PROTEIN"/>
    <property type="match status" value="1"/>
</dbReference>
<dbReference type="PRINTS" id="PR00081">
    <property type="entry name" value="GDHRDH"/>
</dbReference>
<dbReference type="InterPro" id="IPR002347">
    <property type="entry name" value="SDR_fam"/>
</dbReference>
<dbReference type="CDD" id="cd05233">
    <property type="entry name" value="SDR_c"/>
    <property type="match status" value="1"/>
</dbReference>
<dbReference type="EMBL" id="BATJ01000002">
    <property type="protein sequence ID" value="GAD65854.1"/>
    <property type="molecule type" value="Genomic_DNA"/>
</dbReference>
<dbReference type="Proteomes" id="UP000016570">
    <property type="component" value="Unassembled WGS sequence"/>
</dbReference>
<comment type="caution">
    <text evidence="3">The sequence shown here is derived from an EMBL/GenBank/DDBJ whole genome shotgun (WGS) entry which is preliminary data.</text>
</comment>
<keyword evidence="4" id="KW-1185">Reference proteome</keyword>
<evidence type="ECO:0000313" key="3">
    <source>
        <dbReference type="EMBL" id="GAD65854.1"/>
    </source>
</evidence>
<accession>U3B7P5</accession>
<dbReference type="PANTHER" id="PTHR43639">
    <property type="entry name" value="OXIDOREDUCTASE, SHORT-CHAIN DEHYDROGENASE/REDUCTASE FAMILY (AFU_ORTHOLOGUE AFUA_5G02870)"/>
    <property type="match status" value="1"/>
</dbReference>
<keyword evidence="2" id="KW-0560">Oxidoreductase</keyword>
<name>U3B7P5_VIBPR</name>
<dbReference type="Gene3D" id="3.40.50.720">
    <property type="entry name" value="NAD(P)-binding Rossmann-like Domain"/>
    <property type="match status" value="1"/>
</dbReference>
<evidence type="ECO:0000256" key="2">
    <source>
        <dbReference type="ARBA" id="ARBA00023002"/>
    </source>
</evidence>
<dbReference type="RefSeq" id="WP_021703845.1">
    <property type="nucleotide sequence ID" value="NZ_BATJ01000002.1"/>
</dbReference>
<evidence type="ECO:0000256" key="1">
    <source>
        <dbReference type="ARBA" id="ARBA00006484"/>
    </source>
</evidence>
<organism evidence="3 4">
    <name type="scientific">Vibrio proteolyticus NBRC 13287</name>
    <dbReference type="NCBI Taxonomy" id="1219065"/>
    <lineage>
        <taxon>Bacteria</taxon>
        <taxon>Pseudomonadati</taxon>
        <taxon>Pseudomonadota</taxon>
        <taxon>Gammaproteobacteria</taxon>
        <taxon>Vibrionales</taxon>
        <taxon>Vibrionaceae</taxon>
        <taxon>Vibrio</taxon>
    </lineage>
</organism>
<dbReference type="SUPFAM" id="SSF51735">
    <property type="entry name" value="NAD(P)-binding Rossmann-fold domains"/>
    <property type="match status" value="1"/>
</dbReference>